<accession>A0ACB6QM75</accession>
<reference evidence="1" key="1">
    <citation type="journal article" date="2020" name="Stud. Mycol.">
        <title>101 Dothideomycetes genomes: a test case for predicting lifestyles and emergence of pathogens.</title>
        <authorList>
            <person name="Haridas S."/>
            <person name="Albert R."/>
            <person name="Binder M."/>
            <person name="Bloem J."/>
            <person name="Labutti K."/>
            <person name="Salamov A."/>
            <person name="Andreopoulos B."/>
            <person name="Baker S."/>
            <person name="Barry K."/>
            <person name="Bills G."/>
            <person name="Bluhm B."/>
            <person name="Cannon C."/>
            <person name="Castanera R."/>
            <person name="Culley D."/>
            <person name="Daum C."/>
            <person name="Ezra D."/>
            <person name="Gonzalez J."/>
            <person name="Henrissat B."/>
            <person name="Kuo A."/>
            <person name="Liang C."/>
            <person name="Lipzen A."/>
            <person name="Lutzoni F."/>
            <person name="Magnuson J."/>
            <person name="Mondo S."/>
            <person name="Nolan M."/>
            <person name="Ohm R."/>
            <person name="Pangilinan J."/>
            <person name="Park H.-J."/>
            <person name="Ramirez L."/>
            <person name="Alfaro M."/>
            <person name="Sun H."/>
            <person name="Tritt A."/>
            <person name="Yoshinaga Y."/>
            <person name="Zwiers L.-H."/>
            <person name="Turgeon B."/>
            <person name="Goodwin S."/>
            <person name="Spatafora J."/>
            <person name="Crous P."/>
            <person name="Grigoriev I."/>
        </authorList>
    </citation>
    <scope>NUCLEOTIDE SEQUENCE</scope>
    <source>
        <strain evidence="1">ATCC 200398</strain>
    </source>
</reference>
<evidence type="ECO:0000313" key="2">
    <source>
        <dbReference type="Proteomes" id="UP000799755"/>
    </source>
</evidence>
<dbReference type="Proteomes" id="UP000799755">
    <property type="component" value="Unassembled WGS sequence"/>
</dbReference>
<proteinExistence type="predicted"/>
<gene>
    <name evidence="1" type="ORF">BDR25DRAFT_60843</name>
</gene>
<keyword evidence="2" id="KW-1185">Reference proteome</keyword>
<sequence length="61" mass="6698">MNNLAFTLKGQGRDEEAIRLLEECVSSRTCVLGHFHHLTANSTEALAGWRAEQSGIDRGIS</sequence>
<protein>
    <submittedName>
        <fullName evidence="1">Uncharacterized protein</fullName>
    </submittedName>
</protein>
<name>A0ACB6QM75_9PLEO</name>
<comment type="caution">
    <text evidence="1">The sequence shown here is derived from an EMBL/GenBank/DDBJ whole genome shotgun (WGS) entry which is preliminary data.</text>
</comment>
<evidence type="ECO:0000313" key="1">
    <source>
        <dbReference type="EMBL" id="KAF2467972.1"/>
    </source>
</evidence>
<dbReference type="EMBL" id="MU003518">
    <property type="protein sequence ID" value="KAF2467972.1"/>
    <property type="molecule type" value="Genomic_DNA"/>
</dbReference>
<organism evidence="1 2">
    <name type="scientific">Lindgomyces ingoldianus</name>
    <dbReference type="NCBI Taxonomy" id="673940"/>
    <lineage>
        <taxon>Eukaryota</taxon>
        <taxon>Fungi</taxon>
        <taxon>Dikarya</taxon>
        <taxon>Ascomycota</taxon>
        <taxon>Pezizomycotina</taxon>
        <taxon>Dothideomycetes</taxon>
        <taxon>Pleosporomycetidae</taxon>
        <taxon>Pleosporales</taxon>
        <taxon>Lindgomycetaceae</taxon>
        <taxon>Lindgomyces</taxon>
    </lineage>
</organism>